<name>A0A7J8NE92_9ROSI</name>
<dbReference type="Proteomes" id="UP000593572">
    <property type="component" value="Unassembled WGS sequence"/>
</dbReference>
<feature type="compositionally biased region" description="Basic and acidic residues" evidence="1">
    <location>
        <begin position="49"/>
        <end position="59"/>
    </location>
</feature>
<proteinExistence type="predicted"/>
<dbReference type="AlphaFoldDB" id="A0A7J8NE92"/>
<evidence type="ECO:0000256" key="1">
    <source>
        <dbReference type="SAM" id="MobiDB-lite"/>
    </source>
</evidence>
<dbReference type="EMBL" id="JABEZX010113445">
    <property type="protein sequence ID" value="MBA0575174.1"/>
    <property type="molecule type" value="Genomic_DNA"/>
</dbReference>
<keyword evidence="3" id="KW-1185">Reference proteome</keyword>
<feature type="compositionally biased region" description="Basic and acidic residues" evidence="1">
    <location>
        <begin position="9"/>
        <end position="23"/>
    </location>
</feature>
<gene>
    <name evidence="2" type="ORF">Golob_024883</name>
</gene>
<feature type="region of interest" description="Disordered" evidence="1">
    <location>
        <begin position="1"/>
        <end position="137"/>
    </location>
</feature>
<comment type="caution">
    <text evidence="2">The sequence shown here is derived from an EMBL/GenBank/DDBJ whole genome shotgun (WGS) entry which is preliminary data.</text>
</comment>
<feature type="compositionally biased region" description="Basic and acidic residues" evidence="1">
    <location>
        <begin position="113"/>
        <end position="137"/>
    </location>
</feature>
<reference evidence="2 3" key="1">
    <citation type="journal article" date="2019" name="Genome Biol. Evol.">
        <title>Insights into the evolution of the New World diploid cottons (Gossypium, subgenus Houzingenia) based on genome sequencing.</title>
        <authorList>
            <person name="Grover C.E."/>
            <person name="Arick M.A. 2nd"/>
            <person name="Thrash A."/>
            <person name="Conover J.L."/>
            <person name="Sanders W.S."/>
            <person name="Peterson D.G."/>
            <person name="Frelichowski J.E."/>
            <person name="Scheffler J.A."/>
            <person name="Scheffler B.E."/>
            <person name="Wendel J.F."/>
        </authorList>
    </citation>
    <scope>NUCLEOTIDE SEQUENCE [LARGE SCALE GENOMIC DNA]</scope>
    <source>
        <strain evidence="2">157</strain>
        <tissue evidence="2">Leaf</tissue>
    </source>
</reference>
<sequence>MATEQCVRPVEKTLHEGKHEHHPSSGQTQVHKESKGVSQPHGQNQLSHDTTKTHAESKTMSHGVHAQQHVAQGTAVPATCHGKKEKKMKDKKEKDKDKKEKDKDKKEKKEKKEKKTESKKKPEKEKSKHKKSKDDSD</sequence>
<accession>A0A7J8NE92</accession>
<evidence type="ECO:0000313" key="3">
    <source>
        <dbReference type="Proteomes" id="UP000593572"/>
    </source>
</evidence>
<evidence type="ECO:0000313" key="2">
    <source>
        <dbReference type="EMBL" id="MBA0575174.1"/>
    </source>
</evidence>
<feature type="compositionally biased region" description="Basic and acidic residues" evidence="1">
    <location>
        <begin position="87"/>
        <end position="107"/>
    </location>
</feature>
<feature type="compositionally biased region" description="Polar residues" evidence="1">
    <location>
        <begin position="36"/>
        <end position="48"/>
    </location>
</feature>
<protein>
    <submittedName>
        <fullName evidence="2">Uncharacterized protein</fullName>
    </submittedName>
</protein>
<organism evidence="2 3">
    <name type="scientific">Gossypium lobatum</name>
    <dbReference type="NCBI Taxonomy" id="34289"/>
    <lineage>
        <taxon>Eukaryota</taxon>
        <taxon>Viridiplantae</taxon>
        <taxon>Streptophyta</taxon>
        <taxon>Embryophyta</taxon>
        <taxon>Tracheophyta</taxon>
        <taxon>Spermatophyta</taxon>
        <taxon>Magnoliopsida</taxon>
        <taxon>eudicotyledons</taxon>
        <taxon>Gunneridae</taxon>
        <taxon>Pentapetalae</taxon>
        <taxon>rosids</taxon>
        <taxon>malvids</taxon>
        <taxon>Malvales</taxon>
        <taxon>Malvaceae</taxon>
        <taxon>Malvoideae</taxon>
        <taxon>Gossypium</taxon>
    </lineage>
</organism>